<dbReference type="Proteomes" id="UP000228380">
    <property type="component" value="Unplaced"/>
</dbReference>
<dbReference type="GO" id="GO:0005794">
    <property type="term" value="C:Golgi apparatus"/>
    <property type="evidence" value="ECO:0007669"/>
    <property type="project" value="UniProtKB-SubCell"/>
</dbReference>
<dbReference type="FunFam" id="3.40.50.11340:FF:000005">
    <property type="entry name" value="Galactoside 2-alpha-L-fucosyltransferase"/>
    <property type="match status" value="1"/>
</dbReference>
<keyword evidence="5" id="KW-0333">Golgi apparatus</keyword>
<accession>A0A8B7CSE3</accession>
<evidence type="ECO:0000256" key="4">
    <source>
        <dbReference type="ARBA" id="ARBA00022679"/>
    </source>
</evidence>
<dbReference type="GO" id="GO:0042546">
    <property type="term" value="P:cell wall biogenesis"/>
    <property type="evidence" value="ECO:0007669"/>
    <property type="project" value="InterPro"/>
</dbReference>
<comment type="similarity">
    <text evidence="2">Belongs to the glycosyltransferase 37 family.</text>
</comment>
<reference evidence="11" key="1">
    <citation type="submission" date="2025-08" db="UniProtKB">
        <authorList>
            <consortium name="RefSeq"/>
        </authorList>
    </citation>
    <scope>IDENTIFICATION</scope>
    <source>
        <tissue evidence="11">Young leaves</tissue>
    </source>
</reference>
<dbReference type="RefSeq" id="XP_008805402.2">
    <property type="nucleotide sequence ID" value="XM_008807180.3"/>
</dbReference>
<dbReference type="GO" id="GO:0008107">
    <property type="term" value="F:galactoside 2-alpha-L-fucosyltransferase activity"/>
    <property type="evidence" value="ECO:0007669"/>
    <property type="project" value="InterPro"/>
</dbReference>
<proteinExistence type="inferred from homology"/>
<dbReference type="GO" id="GO:0016020">
    <property type="term" value="C:membrane"/>
    <property type="evidence" value="ECO:0007669"/>
    <property type="project" value="InterPro"/>
</dbReference>
<protein>
    <submittedName>
        <fullName evidence="11">Galactoside 2-alpha-L-fucosyltransferase-like</fullName>
    </submittedName>
</protein>
<keyword evidence="9" id="KW-0732">Signal</keyword>
<dbReference type="Pfam" id="PF03254">
    <property type="entry name" value="XG_FTase"/>
    <property type="match status" value="1"/>
</dbReference>
<evidence type="ECO:0000256" key="2">
    <source>
        <dbReference type="ARBA" id="ARBA00010481"/>
    </source>
</evidence>
<comment type="subcellular location">
    <subcellularLocation>
        <location evidence="1">Golgi apparatus</location>
    </subcellularLocation>
</comment>
<dbReference type="PANTHER" id="PTHR31889">
    <property type="entry name" value="FUCOSYLTRANSFERASE 2-RELATED"/>
    <property type="match status" value="1"/>
</dbReference>
<keyword evidence="10" id="KW-1185">Reference proteome</keyword>
<evidence type="ECO:0000256" key="7">
    <source>
        <dbReference type="ARBA" id="ARBA00023316"/>
    </source>
</evidence>
<evidence type="ECO:0000256" key="9">
    <source>
        <dbReference type="SAM" id="SignalP"/>
    </source>
</evidence>
<evidence type="ECO:0000256" key="6">
    <source>
        <dbReference type="ARBA" id="ARBA00023180"/>
    </source>
</evidence>
<feature type="region of interest" description="Disordered" evidence="8">
    <location>
        <begin position="41"/>
        <end position="87"/>
    </location>
</feature>
<dbReference type="GO" id="GO:0071555">
    <property type="term" value="P:cell wall organization"/>
    <property type="evidence" value="ECO:0007669"/>
    <property type="project" value="UniProtKB-KW"/>
</dbReference>
<dbReference type="Gene3D" id="3.40.50.11340">
    <property type="match status" value="1"/>
</dbReference>
<dbReference type="OrthoDB" id="428346at2759"/>
<evidence type="ECO:0000256" key="1">
    <source>
        <dbReference type="ARBA" id="ARBA00004555"/>
    </source>
</evidence>
<keyword evidence="6" id="KW-0325">Glycoprotein</keyword>
<sequence>MFLFFLSFCLTCTAPARYVFAPTSGLLVSQYGQKRSVVMETKRIRRQQQQQQQPSPGTGSHEPEIEEGVSSFEEGASQAGPERKPLWGSVRPPAALAGFLLMLLPLIAVIYSRTPSLDWICNCRSGRVEGRAESFEATSKHGLENCSFASSNITKANILNENVTKNDFRQKNDTKSDFLQKNVTEDHILHKNVTDDNVLQKNVTEANILQKSMTKDNILPKDVPRDKLLGGLLAAGFDEGSCLSRYQSVLYRKESPHIPSPYLLEKLRKHEALQKRCGPNTELYNKAIKQLKPLGKREKRKQFKLGYSNEPTECSYLTLIPFSGLGNRIVSLTSAFLYALLTNRVLLVDGDAGIGDLFCEPFPDTSWLLPQDFPARNQFRSLGRNSPECLGSMLKNKVIGNGINGSSNGPLSPYVLLYLVNGYSDFDQLFFCEDVQRPLQKIPWLVVTSNQYFAPALFFIPTFEEELSRLFPERETVFHHLGRYLFHPTNPVWGLITRSYESYLAKADERVGLQIRVFNGRTSPVEYLDRILKCALKEKLLPNISLNGPAASTSTGARSKVVLITSLDSTYFEKVRSMYWEHPTVTGEIISVYQPSHEGVEQTGKTMHEMRAWAEIYLLSLSDALVTSTWSTFGYVAQGLAGLKPLITLIPDNPDCRGAMSMEPCFHFPPFYGCKANTSVDAGVVLPYVRHCEDMKNGLKLVGLNEH</sequence>
<dbReference type="PANTHER" id="PTHR31889:SF2">
    <property type="entry name" value="FUCOSYLTRANSFERASE 3"/>
    <property type="match status" value="1"/>
</dbReference>
<keyword evidence="3" id="KW-0328">Glycosyltransferase</keyword>
<dbReference type="AlphaFoldDB" id="A0A8B7CSE3"/>
<name>A0A8B7CSE3_PHODC</name>
<dbReference type="InterPro" id="IPR004938">
    <property type="entry name" value="XG_FTase"/>
</dbReference>
<keyword evidence="7" id="KW-0961">Cell wall biogenesis/degradation</keyword>
<organism evidence="10 11">
    <name type="scientific">Phoenix dactylifera</name>
    <name type="common">Date palm</name>
    <dbReference type="NCBI Taxonomy" id="42345"/>
    <lineage>
        <taxon>Eukaryota</taxon>
        <taxon>Viridiplantae</taxon>
        <taxon>Streptophyta</taxon>
        <taxon>Embryophyta</taxon>
        <taxon>Tracheophyta</taxon>
        <taxon>Spermatophyta</taxon>
        <taxon>Magnoliopsida</taxon>
        <taxon>Liliopsida</taxon>
        <taxon>Arecaceae</taxon>
        <taxon>Coryphoideae</taxon>
        <taxon>Phoeniceae</taxon>
        <taxon>Phoenix</taxon>
    </lineage>
</organism>
<evidence type="ECO:0000256" key="3">
    <source>
        <dbReference type="ARBA" id="ARBA00022676"/>
    </source>
</evidence>
<evidence type="ECO:0000256" key="5">
    <source>
        <dbReference type="ARBA" id="ARBA00023034"/>
    </source>
</evidence>
<evidence type="ECO:0000313" key="11">
    <source>
        <dbReference type="RefSeq" id="XP_008805402.2"/>
    </source>
</evidence>
<feature type="signal peptide" evidence="9">
    <location>
        <begin position="1"/>
        <end position="16"/>
    </location>
</feature>
<evidence type="ECO:0000256" key="8">
    <source>
        <dbReference type="SAM" id="MobiDB-lite"/>
    </source>
</evidence>
<dbReference type="KEGG" id="pda:103718386"/>
<evidence type="ECO:0000313" key="10">
    <source>
        <dbReference type="Proteomes" id="UP000228380"/>
    </source>
</evidence>
<dbReference type="GeneID" id="103718386"/>
<gene>
    <name evidence="11" type="primary">LOC103718386</name>
</gene>
<dbReference type="GO" id="GO:0009969">
    <property type="term" value="P:xyloglucan biosynthetic process"/>
    <property type="evidence" value="ECO:0007669"/>
    <property type="project" value="TreeGrafter"/>
</dbReference>
<feature type="chain" id="PRO_5034752398" evidence="9">
    <location>
        <begin position="17"/>
        <end position="707"/>
    </location>
</feature>
<keyword evidence="4" id="KW-0808">Transferase</keyword>